<proteinExistence type="predicted"/>
<keyword evidence="3" id="KW-1185">Reference proteome</keyword>
<sequence>MASFSSLSAPSSSSTPSFTLPTQTSPGTGSVSFPSSYYGSEVEGFGTIKDSESLCMFLLEKAQGGNGVTFDVPTLEVPAGVTLRAKQATAAPHRLSSSELDTE</sequence>
<accession>A0A3L6SXQ0</accession>
<protein>
    <submittedName>
        <fullName evidence="2">Uncharacterized protein</fullName>
    </submittedName>
</protein>
<feature type="compositionally biased region" description="Low complexity" evidence="1">
    <location>
        <begin position="1"/>
        <end position="26"/>
    </location>
</feature>
<name>A0A3L6SXQ0_PANMI</name>
<evidence type="ECO:0000256" key="1">
    <source>
        <dbReference type="SAM" id="MobiDB-lite"/>
    </source>
</evidence>
<dbReference type="EMBL" id="PQIB02000003">
    <property type="protein sequence ID" value="RLN29242.1"/>
    <property type="molecule type" value="Genomic_DNA"/>
</dbReference>
<feature type="region of interest" description="Disordered" evidence="1">
    <location>
        <begin position="1"/>
        <end position="33"/>
    </location>
</feature>
<comment type="caution">
    <text evidence="2">The sequence shown here is derived from an EMBL/GenBank/DDBJ whole genome shotgun (WGS) entry which is preliminary data.</text>
</comment>
<dbReference type="Proteomes" id="UP000275267">
    <property type="component" value="Unassembled WGS sequence"/>
</dbReference>
<gene>
    <name evidence="2" type="ORF">C2845_PM05G37050</name>
</gene>
<organism evidence="2 3">
    <name type="scientific">Panicum miliaceum</name>
    <name type="common">Proso millet</name>
    <name type="synonym">Broomcorn millet</name>
    <dbReference type="NCBI Taxonomy" id="4540"/>
    <lineage>
        <taxon>Eukaryota</taxon>
        <taxon>Viridiplantae</taxon>
        <taxon>Streptophyta</taxon>
        <taxon>Embryophyta</taxon>
        <taxon>Tracheophyta</taxon>
        <taxon>Spermatophyta</taxon>
        <taxon>Magnoliopsida</taxon>
        <taxon>Liliopsida</taxon>
        <taxon>Poales</taxon>
        <taxon>Poaceae</taxon>
        <taxon>PACMAD clade</taxon>
        <taxon>Panicoideae</taxon>
        <taxon>Panicodae</taxon>
        <taxon>Paniceae</taxon>
        <taxon>Panicinae</taxon>
        <taxon>Panicum</taxon>
        <taxon>Panicum sect. Panicum</taxon>
    </lineage>
</organism>
<evidence type="ECO:0000313" key="3">
    <source>
        <dbReference type="Proteomes" id="UP000275267"/>
    </source>
</evidence>
<dbReference type="AlphaFoldDB" id="A0A3L6SXQ0"/>
<evidence type="ECO:0000313" key="2">
    <source>
        <dbReference type="EMBL" id="RLN29242.1"/>
    </source>
</evidence>
<reference evidence="3" key="1">
    <citation type="journal article" date="2019" name="Nat. Commun.">
        <title>The genome of broomcorn millet.</title>
        <authorList>
            <person name="Zou C."/>
            <person name="Miki D."/>
            <person name="Li D."/>
            <person name="Tang Q."/>
            <person name="Xiao L."/>
            <person name="Rajput S."/>
            <person name="Deng P."/>
            <person name="Jia W."/>
            <person name="Huang R."/>
            <person name="Zhang M."/>
            <person name="Sun Y."/>
            <person name="Hu J."/>
            <person name="Fu X."/>
            <person name="Schnable P.S."/>
            <person name="Li F."/>
            <person name="Zhang H."/>
            <person name="Feng B."/>
            <person name="Zhu X."/>
            <person name="Liu R."/>
            <person name="Schnable J.C."/>
            <person name="Zhu J.-K."/>
            <person name="Zhang H."/>
        </authorList>
    </citation>
    <scope>NUCLEOTIDE SEQUENCE [LARGE SCALE GENOMIC DNA]</scope>
</reference>